<organism evidence="2">
    <name type="scientific">Mytilinidion resinicola</name>
    <dbReference type="NCBI Taxonomy" id="574789"/>
    <lineage>
        <taxon>Eukaryota</taxon>
        <taxon>Fungi</taxon>
        <taxon>Dikarya</taxon>
        <taxon>Ascomycota</taxon>
        <taxon>Pezizomycotina</taxon>
        <taxon>Dothideomycetes</taxon>
        <taxon>Pleosporomycetidae</taxon>
        <taxon>Mytilinidiales</taxon>
        <taxon>Mytilinidiaceae</taxon>
        <taxon>Mytilinidion</taxon>
    </lineage>
</organism>
<gene>
    <name evidence="2 4" type="ORF">BDZ99DRAFT_497651</name>
</gene>
<evidence type="ECO:0000313" key="2">
    <source>
        <dbReference type="EMBL" id="KAF2810650.1"/>
    </source>
</evidence>
<protein>
    <recommendedName>
        <fullName evidence="5">Capsule polysaccharide biosynthesis protein</fullName>
    </recommendedName>
</protein>
<dbReference type="InterPro" id="IPR051490">
    <property type="entry name" value="THEM6_lcsJ_thioesterase"/>
</dbReference>
<keyword evidence="3" id="KW-1185">Reference proteome</keyword>
<accession>A0A6A6YPE3</accession>
<evidence type="ECO:0000313" key="4">
    <source>
        <dbReference type="RefSeq" id="XP_033577614.1"/>
    </source>
</evidence>
<reference evidence="4" key="2">
    <citation type="submission" date="2020-04" db="EMBL/GenBank/DDBJ databases">
        <authorList>
            <consortium name="NCBI Genome Project"/>
        </authorList>
    </citation>
    <scope>NUCLEOTIDE SEQUENCE</scope>
    <source>
        <strain evidence="4">CBS 304.34</strain>
    </source>
</reference>
<sequence>MPNLHRLPQAVSLTGLGSLLIALLTQPTLRGYVSRTLGLNTPGGNWRAFAIFMVLANFKNFPLVWHWRFFRSYFAHIYLPAPKLGPRSLFEPSIMSTHSPILETDFNFHKSNSTYFSDFDISRTHLVSQIIRTGVRKSIAERHAAFPPSAAELAIKGKDGLALGAVSCHFKREIKPYEKFEIWTRVLCWDQKWMYFVSHMVKPGVARPKHYTVQPGRRGYGSCIREQNGGLANGEAKEEEQKRLEKLRGAVFASSIAKYVTKKGRLTIPPEVVLVRSEMLPPKPDGWVYKGEEGSEGSNGALLDDAILPEDNDNKEWNWDTIEAERRRGLKFAEMFAQLDGLHEEFDGGKNGVLGEFADILW</sequence>
<dbReference type="EMBL" id="MU003699">
    <property type="protein sequence ID" value="KAF2810650.1"/>
    <property type="molecule type" value="Genomic_DNA"/>
</dbReference>
<name>A0A6A6YPE3_9PEZI</name>
<dbReference type="PANTHER" id="PTHR12475:SF4">
    <property type="entry name" value="PROTEIN THEM6"/>
    <property type="match status" value="1"/>
</dbReference>
<comment type="similarity">
    <text evidence="1">Belongs to the lcsJ thioesterase family.</text>
</comment>
<dbReference type="GeneID" id="54464424"/>
<dbReference type="AlphaFoldDB" id="A0A6A6YPE3"/>
<evidence type="ECO:0000313" key="3">
    <source>
        <dbReference type="Proteomes" id="UP000504636"/>
    </source>
</evidence>
<dbReference type="PANTHER" id="PTHR12475">
    <property type="match status" value="1"/>
</dbReference>
<reference evidence="2 4" key="1">
    <citation type="journal article" date="2020" name="Stud. Mycol.">
        <title>101 Dothideomycetes genomes: a test case for predicting lifestyles and emergence of pathogens.</title>
        <authorList>
            <person name="Haridas S."/>
            <person name="Albert R."/>
            <person name="Binder M."/>
            <person name="Bloem J."/>
            <person name="Labutti K."/>
            <person name="Salamov A."/>
            <person name="Andreopoulos B."/>
            <person name="Baker S."/>
            <person name="Barry K."/>
            <person name="Bills G."/>
            <person name="Bluhm B."/>
            <person name="Cannon C."/>
            <person name="Castanera R."/>
            <person name="Culley D."/>
            <person name="Daum C."/>
            <person name="Ezra D."/>
            <person name="Gonzalez J."/>
            <person name="Henrissat B."/>
            <person name="Kuo A."/>
            <person name="Liang C."/>
            <person name="Lipzen A."/>
            <person name="Lutzoni F."/>
            <person name="Magnuson J."/>
            <person name="Mondo S."/>
            <person name="Nolan M."/>
            <person name="Ohm R."/>
            <person name="Pangilinan J."/>
            <person name="Park H.-J."/>
            <person name="Ramirez L."/>
            <person name="Alfaro M."/>
            <person name="Sun H."/>
            <person name="Tritt A."/>
            <person name="Yoshinaga Y."/>
            <person name="Zwiers L.-H."/>
            <person name="Turgeon B."/>
            <person name="Goodwin S."/>
            <person name="Spatafora J."/>
            <person name="Crous P."/>
            <person name="Grigoriev I."/>
        </authorList>
    </citation>
    <scope>NUCLEOTIDE SEQUENCE</scope>
    <source>
        <strain evidence="2 4">CBS 304.34</strain>
    </source>
</reference>
<dbReference type="Proteomes" id="UP000504636">
    <property type="component" value="Unplaced"/>
</dbReference>
<dbReference type="CDD" id="cd00586">
    <property type="entry name" value="4HBT"/>
    <property type="match status" value="1"/>
</dbReference>
<dbReference type="RefSeq" id="XP_033577614.1">
    <property type="nucleotide sequence ID" value="XM_033723531.1"/>
</dbReference>
<evidence type="ECO:0008006" key="5">
    <source>
        <dbReference type="Google" id="ProtNLM"/>
    </source>
</evidence>
<dbReference type="Pfam" id="PF13279">
    <property type="entry name" value="4HBT_2"/>
    <property type="match status" value="1"/>
</dbReference>
<dbReference type="InterPro" id="IPR029069">
    <property type="entry name" value="HotDog_dom_sf"/>
</dbReference>
<proteinExistence type="inferred from homology"/>
<evidence type="ECO:0000256" key="1">
    <source>
        <dbReference type="ARBA" id="ARBA00038476"/>
    </source>
</evidence>
<dbReference type="OrthoDB" id="265761at2759"/>
<reference evidence="4" key="3">
    <citation type="submission" date="2025-04" db="UniProtKB">
        <authorList>
            <consortium name="RefSeq"/>
        </authorList>
    </citation>
    <scope>IDENTIFICATION</scope>
    <source>
        <strain evidence="4">CBS 304.34</strain>
    </source>
</reference>
<dbReference type="SUPFAM" id="SSF54637">
    <property type="entry name" value="Thioesterase/thiol ester dehydrase-isomerase"/>
    <property type="match status" value="1"/>
</dbReference>